<gene>
    <name evidence="1" type="ORF">BN138_370</name>
    <name evidence="2" type="ORF">BN138_422</name>
    <name evidence="3" type="ORF">BN138_435</name>
</gene>
<proteinExistence type="predicted"/>
<name>S0DDU0_9ZZZZ</name>
<dbReference type="EMBL" id="HF548287">
    <property type="protein sequence ID" value="CCO21182.1"/>
    <property type="molecule type" value="Genomic_DNA"/>
</dbReference>
<evidence type="ECO:0008006" key="4">
    <source>
        <dbReference type="Google" id="ProtNLM"/>
    </source>
</evidence>
<dbReference type="EMBL" id="HF548288">
    <property type="protein sequence ID" value="CCO21234.1"/>
    <property type="molecule type" value="Genomic_DNA"/>
</dbReference>
<organism evidence="3">
    <name type="scientific">termite gut metagenome</name>
    <dbReference type="NCBI Taxonomy" id="433724"/>
    <lineage>
        <taxon>unclassified sequences</taxon>
        <taxon>metagenomes</taxon>
        <taxon>organismal metagenomes</taxon>
    </lineage>
</organism>
<accession>S0DDU0</accession>
<evidence type="ECO:0000313" key="2">
    <source>
        <dbReference type="EMBL" id="CCO21234.1"/>
    </source>
</evidence>
<evidence type="ECO:0000313" key="3">
    <source>
        <dbReference type="EMBL" id="CCO21247.1"/>
    </source>
</evidence>
<dbReference type="EMBL" id="HF548289">
    <property type="protein sequence ID" value="CCO21247.1"/>
    <property type="molecule type" value="Genomic_DNA"/>
</dbReference>
<reference evidence="3" key="2">
    <citation type="journal article" date="2013" name="Biotechnol. Biofuels">
        <title>Mining for hemicellulases in the fungus-growing termite Pseudacanthotermes militaris using functional metagenomics.</title>
        <authorList>
            <person name="Bastien G."/>
            <person name="Arnal G."/>
            <person name="Bozonnet S."/>
            <person name="Laguerre S."/>
            <person name="Ferreira F."/>
            <person name="Faure R."/>
            <person name="Henrissat B."/>
            <person name="Lefevre F."/>
            <person name="Robe P."/>
            <person name="Bouchez O."/>
            <person name="Noirot C."/>
            <person name="Dumon C."/>
            <person name="O'Donohue M."/>
        </authorList>
    </citation>
    <scope>NUCLEOTIDE SEQUENCE</scope>
</reference>
<protein>
    <recommendedName>
        <fullName evidence="4">Fibronectin type-III domain-containing protein</fullName>
    </recommendedName>
</protein>
<reference evidence="3" key="1">
    <citation type="submission" date="2012-10" db="EMBL/GenBank/DDBJ databases">
        <authorList>
            <person name="Sandrine L."/>
        </authorList>
    </citation>
    <scope>NUCLEOTIDE SEQUENCE</scope>
</reference>
<dbReference type="AlphaFoldDB" id="S0DDU0"/>
<evidence type="ECO:0000313" key="1">
    <source>
        <dbReference type="EMBL" id="CCO21182.1"/>
    </source>
</evidence>
<sequence length="94" mass="9661">MLTSSAAASGGSGPITYQWQGNTGSSPSWVDIANATGLTFQPSTLTSPTTYNFRRKTISGTATAYSNIVTITASYPTMSGGAIYLDGPSTITVI</sequence>